<proteinExistence type="predicted"/>
<evidence type="ECO:0000313" key="2">
    <source>
        <dbReference type="EMBL" id="KAG8070882.1"/>
    </source>
</evidence>
<protein>
    <submittedName>
        <fullName evidence="2">Uncharacterized protein</fullName>
    </submittedName>
</protein>
<dbReference type="Proteomes" id="UP000729402">
    <property type="component" value="Unassembled WGS sequence"/>
</dbReference>
<dbReference type="AlphaFoldDB" id="A0A8J5ST37"/>
<sequence>MAAGRRPLRVGPSAAHARRRGSSRKCVALRLRPCSEGRRRQEALTSRFVSGPRFISSFFRLLSLLFLPLPRHGLLPWPPHPVPAPSPPPATGGGRRYPTSRGGPAVTR</sequence>
<keyword evidence="3" id="KW-1185">Reference proteome</keyword>
<gene>
    <name evidence="2" type="ORF">GUJ93_ZPchr0006g44217</name>
</gene>
<feature type="compositionally biased region" description="Pro residues" evidence="1">
    <location>
        <begin position="76"/>
        <end position="90"/>
    </location>
</feature>
<reference evidence="2" key="2">
    <citation type="submission" date="2021-02" db="EMBL/GenBank/DDBJ databases">
        <authorList>
            <person name="Kimball J.A."/>
            <person name="Haas M.W."/>
            <person name="Macchietto M."/>
            <person name="Kono T."/>
            <person name="Duquette J."/>
            <person name="Shao M."/>
        </authorList>
    </citation>
    <scope>NUCLEOTIDE SEQUENCE</scope>
    <source>
        <tissue evidence="2">Fresh leaf tissue</tissue>
    </source>
</reference>
<dbReference type="EMBL" id="JAAALK010000283">
    <property type="protein sequence ID" value="KAG8070882.1"/>
    <property type="molecule type" value="Genomic_DNA"/>
</dbReference>
<comment type="caution">
    <text evidence="2">The sequence shown here is derived from an EMBL/GenBank/DDBJ whole genome shotgun (WGS) entry which is preliminary data.</text>
</comment>
<accession>A0A8J5ST37</accession>
<organism evidence="2 3">
    <name type="scientific">Zizania palustris</name>
    <name type="common">Northern wild rice</name>
    <dbReference type="NCBI Taxonomy" id="103762"/>
    <lineage>
        <taxon>Eukaryota</taxon>
        <taxon>Viridiplantae</taxon>
        <taxon>Streptophyta</taxon>
        <taxon>Embryophyta</taxon>
        <taxon>Tracheophyta</taxon>
        <taxon>Spermatophyta</taxon>
        <taxon>Magnoliopsida</taxon>
        <taxon>Liliopsida</taxon>
        <taxon>Poales</taxon>
        <taxon>Poaceae</taxon>
        <taxon>BOP clade</taxon>
        <taxon>Oryzoideae</taxon>
        <taxon>Oryzeae</taxon>
        <taxon>Zizaniinae</taxon>
        <taxon>Zizania</taxon>
    </lineage>
</organism>
<evidence type="ECO:0000313" key="3">
    <source>
        <dbReference type="Proteomes" id="UP000729402"/>
    </source>
</evidence>
<feature type="region of interest" description="Disordered" evidence="1">
    <location>
        <begin position="1"/>
        <end position="22"/>
    </location>
</feature>
<feature type="region of interest" description="Disordered" evidence="1">
    <location>
        <begin position="76"/>
        <end position="108"/>
    </location>
</feature>
<reference evidence="2" key="1">
    <citation type="journal article" date="2021" name="bioRxiv">
        <title>Whole Genome Assembly and Annotation of Northern Wild Rice, Zizania palustris L., Supports a Whole Genome Duplication in the Zizania Genus.</title>
        <authorList>
            <person name="Haas M."/>
            <person name="Kono T."/>
            <person name="Macchietto M."/>
            <person name="Millas R."/>
            <person name="McGilp L."/>
            <person name="Shao M."/>
            <person name="Duquette J."/>
            <person name="Hirsch C.N."/>
            <person name="Kimball J."/>
        </authorList>
    </citation>
    <scope>NUCLEOTIDE SEQUENCE</scope>
    <source>
        <tissue evidence="2">Fresh leaf tissue</tissue>
    </source>
</reference>
<evidence type="ECO:0000256" key="1">
    <source>
        <dbReference type="SAM" id="MobiDB-lite"/>
    </source>
</evidence>
<name>A0A8J5ST37_ZIZPA</name>